<keyword evidence="1" id="KW-0143">Chaperone</keyword>
<dbReference type="EMBL" id="LR796699">
    <property type="protein sequence ID" value="CAB4161253.1"/>
    <property type="molecule type" value="Genomic_DNA"/>
</dbReference>
<dbReference type="PRINTS" id="PR00297">
    <property type="entry name" value="CHAPERONIN10"/>
</dbReference>
<evidence type="ECO:0000313" key="2">
    <source>
        <dbReference type="EMBL" id="CAB4161253.1"/>
    </source>
</evidence>
<dbReference type="SUPFAM" id="SSF50129">
    <property type="entry name" value="GroES-like"/>
    <property type="match status" value="1"/>
</dbReference>
<dbReference type="InterPro" id="IPR011032">
    <property type="entry name" value="GroES-like_sf"/>
</dbReference>
<dbReference type="InterPro" id="IPR020818">
    <property type="entry name" value="Chaperonin_GroES"/>
</dbReference>
<dbReference type="Pfam" id="PF00166">
    <property type="entry name" value="Cpn10"/>
    <property type="match status" value="1"/>
</dbReference>
<dbReference type="InterPro" id="IPR037124">
    <property type="entry name" value="Chaperonin_GroES_sf"/>
</dbReference>
<dbReference type="GO" id="GO:0005524">
    <property type="term" value="F:ATP binding"/>
    <property type="evidence" value="ECO:0007669"/>
    <property type="project" value="InterPro"/>
</dbReference>
<dbReference type="SMART" id="SM00883">
    <property type="entry name" value="Cpn10"/>
    <property type="match status" value="1"/>
</dbReference>
<accession>A0A6J5NQW7</accession>
<organism evidence="2">
    <name type="scientific">uncultured Caudovirales phage</name>
    <dbReference type="NCBI Taxonomy" id="2100421"/>
    <lineage>
        <taxon>Viruses</taxon>
        <taxon>Duplodnaviria</taxon>
        <taxon>Heunggongvirae</taxon>
        <taxon>Uroviricota</taxon>
        <taxon>Caudoviricetes</taxon>
        <taxon>Peduoviridae</taxon>
        <taxon>Maltschvirus</taxon>
        <taxon>Maltschvirus maltsch</taxon>
    </lineage>
</organism>
<evidence type="ECO:0000256" key="1">
    <source>
        <dbReference type="ARBA" id="ARBA00023186"/>
    </source>
</evidence>
<sequence>MCPIRPLRDRVVVQPRVRKLSDIIYTINSEKMNEGTIVAVGPDVREVSVGDLIKYGNGTYLDWPVHEFDGQDYQVIQEGDVCAVVETEDA</sequence>
<dbReference type="GO" id="GO:0044183">
    <property type="term" value="F:protein folding chaperone"/>
    <property type="evidence" value="ECO:0007669"/>
    <property type="project" value="InterPro"/>
</dbReference>
<dbReference type="Gene3D" id="2.30.33.40">
    <property type="entry name" value="GroES chaperonin"/>
    <property type="match status" value="1"/>
</dbReference>
<gene>
    <name evidence="2" type="ORF">UFOVP766_38</name>
</gene>
<protein>
    <submittedName>
        <fullName evidence="2">GroS Co-chaperonin GroES (HSP10)</fullName>
    </submittedName>
</protein>
<proteinExistence type="predicted"/>
<reference evidence="2" key="1">
    <citation type="submission" date="2020-04" db="EMBL/GenBank/DDBJ databases">
        <authorList>
            <person name="Chiriac C."/>
            <person name="Salcher M."/>
            <person name="Ghai R."/>
            <person name="Kavagutti S V."/>
        </authorList>
    </citation>
    <scope>NUCLEOTIDE SEQUENCE</scope>
</reference>
<dbReference type="CDD" id="cd00320">
    <property type="entry name" value="cpn10"/>
    <property type="match status" value="1"/>
</dbReference>
<name>A0A6J5NQW7_9CAUD</name>